<protein>
    <submittedName>
        <fullName evidence="1">Uncharacterized protein</fullName>
    </submittedName>
</protein>
<keyword evidence="2" id="KW-1185">Reference proteome</keyword>
<reference evidence="1 2" key="1">
    <citation type="submission" date="2023-09" db="EMBL/GenBank/DDBJ databases">
        <title>Pyrofollis japonicus gen. nov. sp. nov., a novel member of the family Pyrodictiaceae isolated from the Iheya North hydrothermal field.</title>
        <authorList>
            <person name="Miyazaki U."/>
            <person name="Sanari M."/>
            <person name="Tame A."/>
            <person name="Kitajima M."/>
            <person name="Okamoto A."/>
            <person name="Sawayama S."/>
            <person name="Miyazaki J."/>
            <person name="Takai K."/>
            <person name="Nakagawa S."/>
        </authorList>
    </citation>
    <scope>NUCLEOTIDE SEQUENCE [LARGE SCALE GENOMIC DNA]</scope>
    <source>
        <strain evidence="1 2">AV2</strain>
    </source>
</reference>
<dbReference type="GeneID" id="89288716"/>
<organism evidence="1 2">
    <name type="scientific">Pyrodictium abyssi</name>
    <dbReference type="NCBI Taxonomy" id="54256"/>
    <lineage>
        <taxon>Archaea</taxon>
        <taxon>Thermoproteota</taxon>
        <taxon>Thermoprotei</taxon>
        <taxon>Desulfurococcales</taxon>
        <taxon>Pyrodictiaceae</taxon>
        <taxon>Pyrodictium</taxon>
    </lineage>
</organism>
<sequence>MDRRLGLAALLASTLALALAAVFATTVSPLTGFYATGEVSAPYKPVKVSVLETPILQIAPGACGPQSLEVGEWLRIEPAAGVDVARLVLSIANLDMLAGRLRALHIEVFNTVNNELLATMSLQDPSAAIVLDAGSWAENGTTRYAVLAARIYYEPRDCNTSATVAVPLLVTVADQETGTIYLGPASYNQTYTYTYTTTTTQPNGTATVTVTTTVTVTAPPVNTTTTSTATKTSTTTSTTTTSTQQCPEAWILYGRTHVHVRIYPDCSETSCGPSGCIVAANYTLYVILDRDCGCLDGRDTPIDLEIELEGVQPHHAVCGIQVRLYDANHNMVGELTPSDPEAEITIDEGDCVAIQLGGHSYPAVPLTAEIRIDTCTTSLPYRFKVILDYSTDPGYCRP</sequence>
<evidence type="ECO:0000313" key="2">
    <source>
        <dbReference type="Proteomes" id="UP001341135"/>
    </source>
</evidence>
<dbReference type="Proteomes" id="UP001341135">
    <property type="component" value="Chromosome"/>
</dbReference>
<accession>A0ABM8IY84</accession>
<dbReference type="EMBL" id="AP028907">
    <property type="protein sequence ID" value="BES81123.1"/>
    <property type="molecule type" value="Genomic_DNA"/>
</dbReference>
<dbReference type="RefSeq" id="WP_338251950.1">
    <property type="nucleotide sequence ID" value="NZ_AP028907.1"/>
</dbReference>
<proteinExistence type="predicted"/>
<evidence type="ECO:0000313" key="1">
    <source>
        <dbReference type="EMBL" id="BES81123.1"/>
    </source>
</evidence>
<gene>
    <name evidence="1" type="ORF">PABY_06900</name>
</gene>
<name>A0ABM8IY84_9CREN</name>